<evidence type="ECO:0000313" key="2">
    <source>
        <dbReference type="EMBL" id="CAC5422002.1"/>
    </source>
</evidence>
<evidence type="ECO:0000259" key="1">
    <source>
        <dbReference type="PROSITE" id="PS50192"/>
    </source>
</evidence>
<dbReference type="AlphaFoldDB" id="A0A6J8EQJ9"/>
<dbReference type="OrthoDB" id="10359588at2759"/>
<evidence type="ECO:0000313" key="3">
    <source>
        <dbReference type="Proteomes" id="UP000507470"/>
    </source>
</evidence>
<gene>
    <name evidence="2" type="ORF">MCOR_54075</name>
</gene>
<name>A0A6J8EQJ9_MYTCO</name>
<protein>
    <recommendedName>
        <fullName evidence="1">t-SNARE coiled-coil homology domain-containing protein</fullName>
    </recommendedName>
</protein>
<dbReference type="Proteomes" id="UP000507470">
    <property type="component" value="Unassembled WGS sequence"/>
</dbReference>
<feature type="domain" description="T-SNARE coiled-coil homology" evidence="1">
    <location>
        <begin position="63"/>
        <end position="105"/>
    </location>
</feature>
<dbReference type="InterPro" id="IPR000727">
    <property type="entry name" value="T_SNARE_dom"/>
</dbReference>
<dbReference type="EMBL" id="CACVKT020009473">
    <property type="protein sequence ID" value="CAC5422002.1"/>
    <property type="molecule type" value="Genomic_DNA"/>
</dbReference>
<organism evidence="2 3">
    <name type="scientific">Mytilus coruscus</name>
    <name type="common">Sea mussel</name>
    <dbReference type="NCBI Taxonomy" id="42192"/>
    <lineage>
        <taxon>Eukaryota</taxon>
        <taxon>Metazoa</taxon>
        <taxon>Spiralia</taxon>
        <taxon>Lophotrochozoa</taxon>
        <taxon>Mollusca</taxon>
        <taxon>Bivalvia</taxon>
        <taxon>Autobranchia</taxon>
        <taxon>Pteriomorphia</taxon>
        <taxon>Mytilida</taxon>
        <taxon>Mytiloidea</taxon>
        <taxon>Mytilidae</taxon>
        <taxon>Mytilinae</taxon>
        <taxon>Mytilus</taxon>
    </lineage>
</organism>
<proteinExistence type="predicted"/>
<sequence length="159" mass="18197">MDVSISNMFFFVTFVSFTLLSFGANINRYQVDDLSKNPFGFLTDFLNLLKDDDRNLTVIPLVMSNISKEINSHLQEQMKSINHIDTILDQYPDNYNKSFSNVKNINGTKVVTNTTIFKSKNDDSMTGMYMKEKSVDGKSKFLQAHMILHPKHPAMNNTV</sequence>
<keyword evidence="3" id="KW-1185">Reference proteome</keyword>
<dbReference type="PROSITE" id="PS50192">
    <property type="entry name" value="T_SNARE"/>
    <property type="match status" value="1"/>
</dbReference>
<accession>A0A6J8EQJ9</accession>
<reference evidence="2 3" key="1">
    <citation type="submission" date="2020-06" db="EMBL/GenBank/DDBJ databases">
        <authorList>
            <person name="Li R."/>
            <person name="Bekaert M."/>
        </authorList>
    </citation>
    <scope>NUCLEOTIDE SEQUENCE [LARGE SCALE GENOMIC DNA]</scope>
    <source>
        <strain evidence="3">wild</strain>
    </source>
</reference>